<protein>
    <submittedName>
        <fullName evidence="1">Uncharacterized protein</fullName>
    </submittedName>
</protein>
<organism evidence="1">
    <name type="scientific">uncultured archaeon MedDCM-OCT-S02-C115</name>
    <dbReference type="NCBI Taxonomy" id="743083"/>
    <lineage>
        <taxon>Archaea</taxon>
        <taxon>environmental samples</taxon>
    </lineage>
</organism>
<evidence type="ECO:0000313" key="1">
    <source>
        <dbReference type="EMBL" id="ADD92896.1"/>
    </source>
</evidence>
<name>D6PAZ5_9ARCH</name>
<dbReference type="InterPro" id="IPR054268">
    <property type="entry name" value="DUF6999"/>
</dbReference>
<accession>D6PAZ5</accession>
<proteinExistence type="predicted"/>
<dbReference type="EMBL" id="GU942957">
    <property type="protein sequence ID" value="ADD92896.1"/>
    <property type="molecule type" value="Genomic_DNA"/>
</dbReference>
<sequence>MTMRDLEQPDRSNWPIEKDELAWTNWNPVRVDYGVDRKKWTQFLDFETAHELFKTSFCFWLTSKEYEAAINSFQFDHSVGLLIDDIVGAANFADIAYNRFPMIIVGPTGLSYRFLMHGFFVEHVHAHLEKMRAAVGLEN</sequence>
<dbReference type="Pfam" id="PF22523">
    <property type="entry name" value="DUF6999"/>
    <property type="match status" value="1"/>
</dbReference>
<reference evidence="1" key="1">
    <citation type="journal article" date="2010" name="ISME J.">
        <title>Metagenome of the Mediterranean deep chlorophyll maximum studied by direct and fosmid library 454 pyrosequencing.</title>
        <authorList>
            <person name="Ghai R."/>
            <person name="Martin-Cuadrado A.B."/>
            <person name="Molto A.G."/>
            <person name="Heredia I.G."/>
            <person name="Cabrera R."/>
            <person name="Martin J."/>
            <person name="Verdu M."/>
            <person name="Deschamps P."/>
            <person name="Moreira D."/>
            <person name="Lopez-Garcia P."/>
            <person name="Mira A."/>
            <person name="Rodriguez-Valera F."/>
        </authorList>
    </citation>
    <scope>NUCLEOTIDE SEQUENCE</scope>
</reference>
<dbReference type="AlphaFoldDB" id="D6PAZ5"/>